<sequence>MDFSRFVIDGIDLETTLLAESEDQARELGLSLMKSLGFKDVDVVFVEHNGFAARIRLRAYVYRPGDKYQWFEGEDLR</sequence>
<dbReference type="AlphaFoldDB" id="F7YTU9"/>
<dbReference type="RefSeq" id="WP_013932610.1">
    <property type="nucleotide sequence ID" value="NC_015707.1"/>
</dbReference>
<proteinExistence type="predicted"/>
<name>F7YTU9_9THEM</name>
<evidence type="ECO:0000313" key="1">
    <source>
        <dbReference type="EMBL" id="AEH51394.1"/>
    </source>
</evidence>
<organism evidence="1 2">
    <name type="scientific">Pseudothermotoga thermarum DSM 5069</name>
    <dbReference type="NCBI Taxonomy" id="688269"/>
    <lineage>
        <taxon>Bacteria</taxon>
        <taxon>Thermotogati</taxon>
        <taxon>Thermotogota</taxon>
        <taxon>Thermotogae</taxon>
        <taxon>Thermotogales</taxon>
        <taxon>Thermotogaceae</taxon>
        <taxon>Pseudothermotoga</taxon>
    </lineage>
</organism>
<dbReference type="Proteomes" id="UP000006804">
    <property type="component" value="Chromosome"/>
</dbReference>
<keyword evidence="2" id="KW-1185">Reference proteome</keyword>
<reference evidence="1 2" key="1">
    <citation type="submission" date="2010-11" db="EMBL/GenBank/DDBJ databases">
        <title>The complete genome of Thermotoga thermarum DSM 5069.</title>
        <authorList>
            <consortium name="US DOE Joint Genome Institute (JGI-PGF)"/>
            <person name="Lucas S."/>
            <person name="Copeland A."/>
            <person name="Lapidus A."/>
            <person name="Bruce D."/>
            <person name="Goodwin L."/>
            <person name="Pitluck S."/>
            <person name="Kyrpides N."/>
            <person name="Mavromatis K."/>
            <person name="Ivanova N."/>
            <person name="Zeytun A."/>
            <person name="Brettin T."/>
            <person name="Detter J.C."/>
            <person name="Tapia R."/>
            <person name="Han C."/>
            <person name="Land M."/>
            <person name="Hauser L."/>
            <person name="Markowitz V."/>
            <person name="Cheng J.-F."/>
            <person name="Hugenholtz P."/>
            <person name="Woyke T."/>
            <person name="Wu D."/>
            <person name="Spring S."/>
            <person name="Schroeder M."/>
            <person name="Brambilla E."/>
            <person name="Klenk H.-P."/>
            <person name="Eisen J.A."/>
        </authorList>
    </citation>
    <scope>NUCLEOTIDE SEQUENCE [LARGE SCALE GENOMIC DNA]</scope>
    <source>
        <strain evidence="1 2">DSM 5069</strain>
    </source>
</reference>
<dbReference type="HOGENOM" id="CLU_189711_0_0_0"/>
<evidence type="ECO:0000313" key="2">
    <source>
        <dbReference type="Proteomes" id="UP000006804"/>
    </source>
</evidence>
<dbReference type="STRING" id="688269.Theth_1330"/>
<dbReference type="KEGG" id="tta:Theth_1330"/>
<gene>
    <name evidence="1" type="ORF">Theth_1330</name>
</gene>
<dbReference type="PATRIC" id="fig|688269.3.peg.1369"/>
<dbReference type="eggNOG" id="ENOG50330JX">
    <property type="taxonomic scope" value="Bacteria"/>
</dbReference>
<protein>
    <submittedName>
        <fullName evidence="1">Uncharacterized protein</fullName>
    </submittedName>
</protein>
<accession>F7YTU9</accession>
<dbReference type="EMBL" id="CP002351">
    <property type="protein sequence ID" value="AEH51394.1"/>
    <property type="molecule type" value="Genomic_DNA"/>
</dbReference>